<evidence type="ECO:0000313" key="13">
    <source>
        <dbReference type="Proteomes" id="UP001165289"/>
    </source>
</evidence>
<keyword evidence="7" id="KW-0560">Oxidoreductase</keyword>
<comment type="caution">
    <text evidence="12">The sequence shown here is derived from an EMBL/GenBank/DDBJ whole genome shotgun (WGS) entry which is preliminary data.</text>
</comment>
<keyword evidence="11" id="KW-1133">Transmembrane helix</keyword>
<dbReference type="PANTHER" id="PTHR43550">
    <property type="entry name" value="3-KETODIHYDROSPHINGOSINE REDUCTASE"/>
    <property type="match status" value="1"/>
</dbReference>
<evidence type="ECO:0000256" key="11">
    <source>
        <dbReference type="SAM" id="Phobius"/>
    </source>
</evidence>
<sequence length="342" mass="38431">MWTEILEILAGFFACYCIFFLYIWIRSRICKRMMLLDRHIVITGGSAGIGLELAKKSYSKGCSVTIIARDQGRIDKALVEIEKCKGIQAMDRISTFREPYKQTLNAYSVDLSTQLDCTELIAKIEENGGPIDVLINNAGFAYVAPFETSDLSEFRLMMDTNYFPGVYLSQAVVPSMKDRKSGRIVFVSSQASQAGIYGYTGYAATKCAINGFAQVLQSELKPFNIRVCISFPPDTDTPGFAKENEIKPELTKILSETGSVFKPQKIAEDILKGIDFGRFYIYHGFDGFFLAMLNSGMSPVHSLLEGVRQVALLSLFRFISFFYLLGFDRTIARKLMEKEKND</sequence>
<protein>
    <recommendedName>
        <fullName evidence="9">3-dehydrosphinganine reductase</fullName>
        <ecNumber evidence="9">1.1.1.102</ecNumber>
    </recommendedName>
</protein>
<feature type="transmembrane region" description="Helical" evidence="11">
    <location>
        <begin position="279"/>
        <end position="297"/>
    </location>
</feature>
<dbReference type="Proteomes" id="UP001165289">
    <property type="component" value="Unassembled WGS sequence"/>
</dbReference>
<feature type="transmembrane region" description="Helical" evidence="11">
    <location>
        <begin position="6"/>
        <end position="25"/>
    </location>
</feature>
<dbReference type="GO" id="GO:0005789">
    <property type="term" value="C:endoplasmic reticulum membrane"/>
    <property type="evidence" value="ECO:0007669"/>
    <property type="project" value="TreeGrafter"/>
</dbReference>
<dbReference type="AlphaFoldDB" id="A0AAV7JEY1"/>
<comment type="pathway">
    <text evidence="2">Lipid metabolism; sphingolipid metabolism.</text>
</comment>
<dbReference type="InterPro" id="IPR002347">
    <property type="entry name" value="SDR_fam"/>
</dbReference>
<feature type="transmembrane region" description="Helical" evidence="11">
    <location>
        <begin position="309"/>
        <end position="327"/>
    </location>
</feature>
<dbReference type="PRINTS" id="PR00081">
    <property type="entry name" value="GDHRDH"/>
</dbReference>
<dbReference type="InterPro" id="IPR045022">
    <property type="entry name" value="KDSR-like"/>
</dbReference>
<evidence type="ECO:0000256" key="6">
    <source>
        <dbReference type="ARBA" id="ARBA00022919"/>
    </source>
</evidence>
<gene>
    <name evidence="12" type="ORF">LOD99_12308</name>
</gene>
<evidence type="ECO:0000256" key="3">
    <source>
        <dbReference type="ARBA" id="ARBA00004991"/>
    </source>
</evidence>
<comment type="pathway">
    <text evidence="3">Sphingolipid metabolism.</text>
</comment>
<keyword evidence="5" id="KW-0521">NADP</keyword>
<reference evidence="12 13" key="1">
    <citation type="journal article" date="2023" name="BMC Biol.">
        <title>The compact genome of the sponge Oopsacas minuta (Hexactinellida) is lacking key metazoan core genes.</title>
        <authorList>
            <person name="Santini S."/>
            <person name="Schenkelaars Q."/>
            <person name="Jourda C."/>
            <person name="Duchesne M."/>
            <person name="Belahbib H."/>
            <person name="Rocher C."/>
            <person name="Selva M."/>
            <person name="Riesgo A."/>
            <person name="Vervoort M."/>
            <person name="Leys S.P."/>
            <person name="Kodjabachian L."/>
            <person name="Le Bivic A."/>
            <person name="Borchiellini C."/>
            <person name="Claverie J.M."/>
            <person name="Renard E."/>
        </authorList>
    </citation>
    <scope>NUCLEOTIDE SEQUENCE [LARGE SCALE GENOMIC DNA]</scope>
    <source>
        <strain evidence="12">SPO-2</strain>
    </source>
</reference>
<dbReference type="PANTHER" id="PTHR43550:SF3">
    <property type="entry name" value="3-KETODIHYDROSPHINGOSINE REDUCTASE"/>
    <property type="match status" value="1"/>
</dbReference>
<dbReference type="GO" id="GO:0030148">
    <property type="term" value="P:sphingolipid biosynthetic process"/>
    <property type="evidence" value="ECO:0007669"/>
    <property type="project" value="InterPro"/>
</dbReference>
<dbReference type="Pfam" id="PF00106">
    <property type="entry name" value="adh_short"/>
    <property type="match status" value="1"/>
</dbReference>
<comment type="subcellular location">
    <subcellularLocation>
        <location evidence="1">Endoplasmic reticulum</location>
    </subcellularLocation>
</comment>
<keyword evidence="13" id="KW-1185">Reference proteome</keyword>
<evidence type="ECO:0000256" key="5">
    <source>
        <dbReference type="ARBA" id="ARBA00022857"/>
    </source>
</evidence>
<dbReference type="EC" id="1.1.1.102" evidence="9"/>
<keyword evidence="4" id="KW-0256">Endoplasmic reticulum</keyword>
<name>A0AAV7JEY1_9METZ</name>
<dbReference type="PRINTS" id="PR00080">
    <property type="entry name" value="SDRFAMILY"/>
</dbReference>
<evidence type="ECO:0000256" key="2">
    <source>
        <dbReference type="ARBA" id="ARBA00004760"/>
    </source>
</evidence>
<dbReference type="CDD" id="cd08939">
    <property type="entry name" value="KDSR-like_SDR_c"/>
    <property type="match status" value="1"/>
</dbReference>
<dbReference type="GO" id="GO:0047560">
    <property type="term" value="F:3-dehydrosphinganine reductase activity"/>
    <property type="evidence" value="ECO:0007669"/>
    <property type="project" value="UniProtKB-EC"/>
</dbReference>
<accession>A0AAV7JEY1</accession>
<evidence type="ECO:0000256" key="8">
    <source>
        <dbReference type="ARBA" id="ARBA00023098"/>
    </source>
</evidence>
<evidence type="ECO:0000256" key="10">
    <source>
        <dbReference type="RuleBase" id="RU000363"/>
    </source>
</evidence>
<keyword evidence="6" id="KW-0746">Sphingolipid metabolism</keyword>
<dbReference type="InterPro" id="IPR036291">
    <property type="entry name" value="NAD(P)-bd_dom_sf"/>
</dbReference>
<evidence type="ECO:0000256" key="9">
    <source>
        <dbReference type="ARBA" id="ARBA00026112"/>
    </source>
</evidence>
<dbReference type="GO" id="GO:0006666">
    <property type="term" value="P:3-keto-sphinganine metabolic process"/>
    <property type="evidence" value="ECO:0007669"/>
    <property type="project" value="InterPro"/>
</dbReference>
<dbReference type="Gene3D" id="3.40.50.720">
    <property type="entry name" value="NAD(P)-binding Rossmann-like Domain"/>
    <property type="match status" value="1"/>
</dbReference>
<evidence type="ECO:0000256" key="4">
    <source>
        <dbReference type="ARBA" id="ARBA00022824"/>
    </source>
</evidence>
<keyword evidence="11" id="KW-0472">Membrane</keyword>
<comment type="similarity">
    <text evidence="10">Belongs to the short-chain dehydrogenases/reductases (SDR) family.</text>
</comment>
<dbReference type="SUPFAM" id="SSF51735">
    <property type="entry name" value="NAD(P)-binding Rossmann-fold domains"/>
    <property type="match status" value="1"/>
</dbReference>
<proteinExistence type="inferred from homology"/>
<dbReference type="FunFam" id="3.40.50.720:FF:000468">
    <property type="entry name" value="Short-chain dehydrogenase, putative"/>
    <property type="match status" value="1"/>
</dbReference>
<evidence type="ECO:0000256" key="1">
    <source>
        <dbReference type="ARBA" id="ARBA00004240"/>
    </source>
</evidence>
<dbReference type="EMBL" id="JAKMXF010000343">
    <property type="protein sequence ID" value="KAI6647311.1"/>
    <property type="molecule type" value="Genomic_DNA"/>
</dbReference>
<evidence type="ECO:0000256" key="7">
    <source>
        <dbReference type="ARBA" id="ARBA00023002"/>
    </source>
</evidence>
<keyword evidence="11" id="KW-0812">Transmembrane</keyword>
<organism evidence="12 13">
    <name type="scientific">Oopsacas minuta</name>
    <dbReference type="NCBI Taxonomy" id="111878"/>
    <lineage>
        <taxon>Eukaryota</taxon>
        <taxon>Metazoa</taxon>
        <taxon>Porifera</taxon>
        <taxon>Hexactinellida</taxon>
        <taxon>Hexasterophora</taxon>
        <taxon>Lyssacinosida</taxon>
        <taxon>Leucopsacidae</taxon>
        <taxon>Oopsacas</taxon>
    </lineage>
</organism>
<evidence type="ECO:0000313" key="12">
    <source>
        <dbReference type="EMBL" id="KAI6647311.1"/>
    </source>
</evidence>
<keyword evidence="8" id="KW-0443">Lipid metabolism</keyword>